<proteinExistence type="predicted"/>
<dbReference type="EMBL" id="CAJVPM010031242">
    <property type="protein sequence ID" value="CAG8679399.1"/>
    <property type="molecule type" value="Genomic_DNA"/>
</dbReference>
<comment type="caution">
    <text evidence="1">The sequence shown here is derived from an EMBL/GenBank/DDBJ whole genome shotgun (WGS) entry which is preliminary data.</text>
</comment>
<organism evidence="1 2">
    <name type="scientific">Scutellospora calospora</name>
    <dbReference type="NCBI Taxonomy" id="85575"/>
    <lineage>
        <taxon>Eukaryota</taxon>
        <taxon>Fungi</taxon>
        <taxon>Fungi incertae sedis</taxon>
        <taxon>Mucoromycota</taxon>
        <taxon>Glomeromycotina</taxon>
        <taxon>Glomeromycetes</taxon>
        <taxon>Diversisporales</taxon>
        <taxon>Gigasporaceae</taxon>
        <taxon>Scutellospora</taxon>
    </lineage>
</organism>
<feature type="non-terminal residue" evidence="1">
    <location>
        <position position="1"/>
    </location>
</feature>
<evidence type="ECO:0000313" key="2">
    <source>
        <dbReference type="Proteomes" id="UP000789860"/>
    </source>
</evidence>
<feature type="non-terminal residue" evidence="1">
    <location>
        <position position="393"/>
    </location>
</feature>
<evidence type="ECO:0000313" key="1">
    <source>
        <dbReference type="EMBL" id="CAG8679399.1"/>
    </source>
</evidence>
<name>A0ACA9NWC9_9GLOM</name>
<reference evidence="1" key="1">
    <citation type="submission" date="2021-06" db="EMBL/GenBank/DDBJ databases">
        <authorList>
            <person name="Kallberg Y."/>
            <person name="Tangrot J."/>
            <person name="Rosling A."/>
        </authorList>
    </citation>
    <scope>NUCLEOTIDE SEQUENCE</scope>
    <source>
        <strain evidence="1">AU212A</strain>
    </source>
</reference>
<gene>
    <name evidence="1" type="ORF">SCALOS_LOCUS9679</name>
</gene>
<keyword evidence="2" id="KW-1185">Reference proteome</keyword>
<dbReference type="Proteomes" id="UP000789860">
    <property type="component" value="Unassembled WGS sequence"/>
</dbReference>
<protein>
    <submittedName>
        <fullName evidence="1">1700_t:CDS:1</fullName>
    </submittedName>
</protein>
<sequence>NDALHMTFQMFINDHKELQHSLKVAFDKFANSWNAVMPFIDRYQCHDLPRKKPKMNLECQVVFGLVEGKNEGIFLCAVLEYLVNLQNEFLHDVMNIQPGTCHSLKFIERQTELGQNTNSPYLIKSVRLEDARQANFIDFEWNPKFLEYSQHNLDVGRGQEIIYDIYRIEAELVKNLIFNKTCLEHSEPGGLILEPFSYCMEMFQSSTTILDDIKQKIKQEFIPQEMLTLLTGGVSSSYPSEVGSSTGNAEIILTGNESDLLSALELLLCFVKRTAGSDGKITLKNYIQHWVKLSVLTENKALEKVLNTGLQLKHVIALYEIVEGKVADVMIESIAMKYKANLTEEIENEILKFCSFNEKDNKFDLTFAESFMNALKRFMFRQLLVGTIPEDHP</sequence>
<accession>A0ACA9NWC9</accession>